<accession>A0A7W3PKZ7</accession>
<evidence type="ECO:0008006" key="3">
    <source>
        <dbReference type="Google" id="ProtNLM"/>
    </source>
</evidence>
<evidence type="ECO:0000313" key="2">
    <source>
        <dbReference type="Proteomes" id="UP000526083"/>
    </source>
</evidence>
<evidence type="ECO:0000313" key="1">
    <source>
        <dbReference type="EMBL" id="MBA8815653.1"/>
    </source>
</evidence>
<sequence>MTSSEHAAVSARYARFARDEAPGRSALYTEWAQGVAGDPHVCAILARIPATHRQPPLVFAAARILGAPLAPYPVWSKWVHAHTDLLIAECERRSLQTNEPLRCAALLPALSLIDGPIALIELGASAGLCLYPDQYSYRFSRTDGTPVELDPLRGQSAVVLHAELSGHPVLRMPEVVWRAGIDISPLDARDSDDREWLKTLVWPGEEGRAERIVAALDIAAADPPILVAGDAEAELPALIARAPRNATLVVTTPGVLIHIPRARRDAVINAARSKARWITIDPPTAHDAWREPPGENWPASRFVLGLDGEIVAAVDPLGGVVEWHPSSTTGAR</sequence>
<reference evidence="1 2" key="1">
    <citation type="submission" date="2020-07" db="EMBL/GenBank/DDBJ databases">
        <title>Sequencing the genomes of 1000 actinobacteria strains.</title>
        <authorList>
            <person name="Klenk H.-P."/>
        </authorList>
    </citation>
    <scope>NUCLEOTIDE SEQUENCE [LARGE SCALE GENOMIC DNA]</scope>
    <source>
        <strain evidence="1 2">DSM 27576</strain>
    </source>
</reference>
<organism evidence="1 2">
    <name type="scientific">Microbacterium halimionae</name>
    <dbReference type="NCBI Taxonomy" id="1526413"/>
    <lineage>
        <taxon>Bacteria</taxon>
        <taxon>Bacillati</taxon>
        <taxon>Actinomycetota</taxon>
        <taxon>Actinomycetes</taxon>
        <taxon>Micrococcales</taxon>
        <taxon>Microbacteriaceae</taxon>
        <taxon>Microbacterium</taxon>
    </lineage>
</organism>
<gene>
    <name evidence="1" type="ORF">FHX48_000705</name>
</gene>
<name>A0A7W3PKZ7_9MICO</name>
<dbReference type="EMBL" id="JACGWY010000001">
    <property type="protein sequence ID" value="MBA8815653.1"/>
    <property type="molecule type" value="Genomic_DNA"/>
</dbReference>
<dbReference type="RefSeq" id="WP_167048614.1">
    <property type="nucleotide sequence ID" value="NZ_JAAOZB010000002.1"/>
</dbReference>
<proteinExistence type="predicted"/>
<dbReference type="Pfam" id="PF10094">
    <property type="entry name" value="DUF2332"/>
    <property type="match status" value="1"/>
</dbReference>
<dbReference type="Proteomes" id="UP000526083">
    <property type="component" value="Unassembled WGS sequence"/>
</dbReference>
<dbReference type="InterPro" id="IPR011200">
    <property type="entry name" value="UCP012608"/>
</dbReference>
<keyword evidence="2" id="KW-1185">Reference proteome</keyword>
<protein>
    <recommendedName>
        <fullName evidence="3">DUF2332 domain-containing protein</fullName>
    </recommendedName>
</protein>
<comment type="caution">
    <text evidence="1">The sequence shown here is derived from an EMBL/GenBank/DDBJ whole genome shotgun (WGS) entry which is preliminary data.</text>
</comment>
<dbReference type="AlphaFoldDB" id="A0A7W3PKZ7"/>